<evidence type="ECO:0000313" key="3">
    <source>
        <dbReference type="EMBL" id="GIH28607.1"/>
    </source>
</evidence>
<gene>
    <name evidence="3" type="ORF">Aph01nite_69170</name>
</gene>
<keyword evidence="4" id="KW-1185">Reference proteome</keyword>
<comment type="caution">
    <text evidence="3">The sequence shown here is derived from an EMBL/GenBank/DDBJ whole genome shotgun (WGS) entry which is preliminary data.</text>
</comment>
<dbReference type="InterPro" id="IPR002575">
    <property type="entry name" value="Aminoglycoside_PTrfase"/>
</dbReference>
<evidence type="ECO:0000313" key="4">
    <source>
        <dbReference type="Proteomes" id="UP000640052"/>
    </source>
</evidence>
<evidence type="ECO:0000256" key="1">
    <source>
        <dbReference type="SAM" id="MobiDB-lite"/>
    </source>
</evidence>
<dbReference type="Proteomes" id="UP000640052">
    <property type="component" value="Unassembled WGS sequence"/>
</dbReference>
<accession>A0A919URZ9</accession>
<proteinExistence type="predicted"/>
<dbReference type="EMBL" id="BOOA01000087">
    <property type="protein sequence ID" value="GIH28607.1"/>
    <property type="molecule type" value="Genomic_DNA"/>
</dbReference>
<dbReference type="Pfam" id="PF01636">
    <property type="entry name" value="APH"/>
    <property type="match status" value="1"/>
</dbReference>
<feature type="domain" description="Aminoglycoside phosphotransferase" evidence="2">
    <location>
        <begin position="262"/>
        <end position="442"/>
    </location>
</feature>
<dbReference type="SUPFAM" id="SSF56112">
    <property type="entry name" value="Protein kinase-like (PK-like)"/>
    <property type="match status" value="1"/>
</dbReference>
<organism evidence="3 4">
    <name type="scientific">Acrocarpospora phusangensis</name>
    <dbReference type="NCBI Taxonomy" id="1070424"/>
    <lineage>
        <taxon>Bacteria</taxon>
        <taxon>Bacillati</taxon>
        <taxon>Actinomycetota</taxon>
        <taxon>Actinomycetes</taxon>
        <taxon>Streptosporangiales</taxon>
        <taxon>Streptosporangiaceae</taxon>
        <taxon>Acrocarpospora</taxon>
    </lineage>
</organism>
<name>A0A919URZ9_9ACTN</name>
<dbReference type="InterPro" id="IPR011009">
    <property type="entry name" value="Kinase-like_dom_sf"/>
</dbReference>
<feature type="region of interest" description="Disordered" evidence="1">
    <location>
        <begin position="123"/>
        <end position="144"/>
    </location>
</feature>
<sequence>MVISGGGAILGEAGPFLVESPWWADVEAVSASLEAAVGAPVVVLRLVDVEEGGRMGGGRVIYHADVLDGVVGSLPAWGEFPAEGVVGLLRAESPGDGDQGGPHDLAVDGLLRAASTLPPGEVSAEGVDGLLSAESPGDGDQGGPHDLAVDGLLLAASPVPPGDVSAEGVDDGFRGRVAAAGRLVLSPAAKRADWATAEGVRAGLSWAEAEIRRAGLVPKGSAEQVKTWNLSGLFRIRVEGDPEAVWFKATPSFAACEGGAIELLTDAGAEIVPRLIASDPVRRWVLLAHAPGEDCWHAPQEAVDYVVPRMVAAQAELTEKAAGLLDRTPPRLGELTSRLLDGEVGAELDAGELRAARALVAELPGMVDALEACGLPYTLVHGDFHPGNWRWDGRRGVVVDFADCHFGHPALDGLRLRDFAPEDRRAGLAETWVRAWSAAVPGADPGRALTLAEPLAHLYHASRYQEFMDGIEESERRYHAGDSASALRAALASAG</sequence>
<evidence type="ECO:0000259" key="2">
    <source>
        <dbReference type="Pfam" id="PF01636"/>
    </source>
</evidence>
<dbReference type="Gene3D" id="3.90.1200.10">
    <property type="match status" value="1"/>
</dbReference>
<reference evidence="3" key="1">
    <citation type="submission" date="2021-01" db="EMBL/GenBank/DDBJ databases">
        <title>Whole genome shotgun sequence of Acrocarpospora phusangensis NBRC 108782.</title>
        <authorList>
            <person name="Komaki H."/>
            <person name="Tamura T."/>
        </authorList>
    </citation>
    <scope>NUCLEOTIDE SEQUENCE</scope>
    <source>
        <strain evidence="3">NBRC 108782</strain>
    </source>
</reference>
<dbReference type="AlphaFoldDB" id="A0A919URZ9"/>
<protein>
    <recommendedName>
        <fullName evidence="2">Aminoglycoside phosphotransferase domain-containing protein</fullName>
    </recommendedName>
</protein>